<keyword evidence="2" id="KW-1185">Reference proteome</keyword>
<sequence length="102" mass="11973">MGIVESVHKSIFWTPCVCHTFNLALKDLCDPTEKDVSRFQECNWIKELIGEACSIKIFVANHSQALTIYDKYFSLRLLSIGEKKRRMSIEIHQFFIPKFILY</sequence>
<evidence type="ECO:0008006" key="3">
    <source>
        <dbReference type="Google" id="ProtNLM"/>
    </source>
</evidence>
<comment type="caution">
    <text evidence="1">The sequence shown here is derived from an EMBL/GenBank/DDBJ whole genome shotgun (WGS) entry which is preliminary data.</text>
</comment>
<dbReference type="EMBL" id="JACGCM010000669">
    <property type="protein sequence ID" value="KAF6169189.1"/>
    <property type="molecule type" value="Genomic_DNA"/>
</dbReference>
<dbReference type="OrthoDB" id="1937290at2759"/>
<protein>
    <recommendedName>
        <fullName evidence="3">DUF659 domain-containing protein</fullName>
    </recommendedName>
</protein>
<reference evidence="1 2" key="1">
    <citation type="journal article" date="2020" name="IScience">
        <title>Genome Sequencing of the Endangered Kingdonia uniflora (Circaeasteraceae, Ranunculales) Reveals Potential Mechanisms of Evolutionary Specialization.</title>
        <authorList>
            <person name="Sun Y."/>
            <person name="Deng T."/>
            <person name="Zhang A."/>
            <person name="Moore M.J."/>
            <person name="Landis J.B."/>
            <person name="Lin N."/>
            <person name="Zhang H."/>
            <person name="Zhang X."/>
            <person name="Huang J."/>
            <person name="Zhang X."/>
            <person name="Sun H."/>
            <person name="Wang H."/>
        </authorList>
    </citation>
    <scope>NUCLEOTIDE SEQUENCE [LARGE SCALE GENOMIC DNA]</scope>
    <source>
        <strain evidence="1">TB1705</strain>
        <tissue evidence="1">Leaf</tissue>
    </source>
</reference>
<dbReference type="AlphaFoldDB" id="A0A7J7NPT9"/>
<name>A0A7J7NPT9_9MAGN</name>
<evidence type="ECO:0000313" key="1">
    <source>
        <dbReference type="EMBL" id="KAF6169189.1"/>
    </source>
</evidence>
<organism evidence="1 2">
    <name type="scientific">Kingdonia uniflora</name>
    <dbReference type="NCBI Taxonomy" id="39325"/>
    <lineage>
        <taxon>Eukaryota</taxon>
        <taxon>Viridiplantae</taxon>
        <taxon>Streptophyta</taxon>
        <taxon>Embryophyta</taxon>
        <taxon>Tracheophyta</taxon>
        <taxon>Spermatophyta</taxon>
        <taxon>Magnoliopsida</taxon>
        <taxon>Ranunculales</taxon>
        <taxon>Circaeasteraceae</taxon>
        <taxon>Kingdonia</taxon>
    </lineage>
</organism>
<accession>A0A7J7NPT9</accession>
<gene>
    <name evidence="1" type="ORF">GIB67_013619</name>
</gene>
<proteinExistence type="predicted"/>
<evidence type="ECO:0000313" key="2">
    <source>
        <dbReference type="Proteomes" id="UP000541444"/>
    </source>
</evidence>
<dbReference type="Proteomes" id="UP000541444">
    <property type="component" value="Unassembled WGS sequence"/>
</dbReference>